<evidence type="ECO:0000313" key="6">
    <source>
        <dbReference type="Proteomes" id="UP001310890"/>
    </source>
</evidence>
<dbReference type="GO" id="GO:0004674">
    <property type="term" value="F:protein serine/threonine kinase activity"/>
    <property type="evidence" value="ECO:0007669"/>
    <property type="project" value="UniProtKB-EC"/>
</dbReference>
<protein>
    <recommendedName>
        <fullName evidence="1">non-specific serine/threonine protein kinase</fullName>
        <ecNumber evidence="1">2.7.11.1</ecNumber>
    </recommendedName>
</protein>
<dbReference type="EC" id="2.7.11.1" evidence="1"/>
<dbReference type="EMBL" id="JAVRRL010000167">
    <property type="protein sequence ID" value="KAK5105695.1"/>
    <property type="molecule type" value="Genomic_DNA"/>
</dbReference>
<dbReference type="InterPro" id="IPR051678">
    <property type="entry name" value="AGP_Transferase"/>
</dbReference>
<dbReference type="InterPro" id="IPR002575">
    <property type="entry name" value="Aminoglycoside_PTrfase"/>
</dbReference>
<dbReference type="Pfam" id="PF01636">
    <property type="entry name" value="APH"/>
    <property type="match status" value="1"/>
</dbReference>
<feature type="domain" description="Aminoglycoside phosphotransferase" evidence="4">
    <location>
        <begin position="32"/>
        <end position="225"/>
    </location>
</feature>
<evidence type="ECO:0000256" key="3">
    <source>
        <dbReference type="ARBA" id="ARBA00048679"/>
    </source>
</evidence>
<dbReference type="InterPro" id="IPR008266">
    <property type="entry name" value="Tyr_kinase_AS"/>
</dbReference>
<dbReference type="PANTHER" id="PTHR21310">
    <property type="entry name" value="AMINOGLYCOSIDE PHOSPHOTRANSFERASE-RELATED-RELATED"/>
    <property type="match status" value="1"/>
</dbReference>
<comment type="caution">
    <text evidence="5">The sequence shown here is derived from an EMBL/GenBank/DDBJ whole genome shotgun (WGS) entry which is preliminary data.</text>
</comment>
<comment type="catalytic activity">
    <reaction evidence="2">
        <text>L-threonyl-[protein] + ATP = O-phospho-L-threonyl-[protein] + ADP + H(+)</text>
        <dbReference type="Rhea" id="RHEA:46608"/>
        <dbReference type="Rhea" id="RHEA-COMP:11060"/>
        <dbReference type="Rhea" id="RHEA-COMP:11605"/>
        <dbReference type="ChEBI" id="CHEBI:15378"/>
        <dbReference type="ChEBI" id="CHEBI:30013"/>
        <dbReference type="ChEBI" id="CHEBI:30616"/>
        <dbReference type="ChEBI" id="CHEBI:61977"/>
        <dbReference type="ChEBI" id="CHEBI:456216"/>
        <dbReference type="EC" id="2.7.11.1"/>
    </reaction>
</comment>
<evidence type="ECO:0000256" key="2">
    <source>
        <dbReference type="ARBA" id="ARBA00047899"/>
    </source>
</evidence>
<dbReference type="InterPro" id="IPR011009">
    <property type="entry name" value="Kinase-like_dom_sf"/>
</dbReference>
<dbReference type="Proteomes" id="UP001310890">
    <property type="component" value="Unassembled WGS sequence"/>
</dbReference>
<dbReference type="Gene3D" id="3.90.1200.10">
    <property type="match status" value="1"/>
</dbReference>
<dbReference type="AlphaFoldDB" id="A0AAN7YAU7"/>
<comment type="catalytic activity">
    <reaction evidence="3">
        <text>L-seryl-[protein] + ATP = O-phospho-L-seryl-[protein] + ADP + H(+)</text>
        <dbReference type="Rhea" id="RHEA:17989"/>
        <dbReference type="Rhea" id="RHEA-COMP:9863"/>
        <dbReference type="Rhea" id="RHEA-COMP:11604"/>
        <dbReference type="ChEBI" id="CHEBI:15378"/>
        <dbReference type="ChEBI" id="CHEBI:29999"/>
        <dbReference type="ChEBI" id="CHEBI:30616"/>
        <dbReference type="ChEBI" id="CHEBI:83421"/>
        <dbReference type="ChEBI" id="CHEBI:456216"/>
        <dbReference type="EC" id="2.7.11.1"/>
    </reaction>
</comment>
<evidence type="ECO:0000259" key="4">
    <source>
        <dbReference type="Pfam" id="PF01636"/>
    </source>
</evidence>
<sequence length="250" mass="28097">MNLPTNVEIVENCLAAEAQSAPLKETKLTCFGKYVVKHGRVTGAEAANQQHAFTLLDHDTLRVPEVYRYFSTAGRDYLVMEYIEGHREAHIEDQETINVVAKALNHLHGFTSSNIGPLGGGSFEGTLWPQDENVNASSREDLEHVINSRLTSTDSKFCLTDTPMVFVHGDLAPRNILFVGDGVCLLDWEFAGYFPRAAEFAALNQDYGVGLKDRQFRDRLAAALEPLKEFESRQAELLLHYAFNNLRYSW</sequence>
<dbReference type="PROSITE" id="PS00109">
    <property type="entry name" value="PROTEIN_KINASE_TYR"/>
    <property type="match status" value="1"/>
</dbReference>
<dbReference type="SUPFAM" id="SSF56112">
    <property type="entry name" value="Protein kinase-like (PK-like)"/>
    <property type="match status" value="1"/>
</dbReference>
<reference evidence="5" key="1">
    <citation type="submission" date="2023-08" db="EMBL/GenBank/DDBJ databases">
        <title>Black Yeasts Isolated from many extreme environments.</title>
        <authorList>
            <person name="Coleine C."/>
            <person name="Stajich J.E."/>
            <person name="Selbmann L."/>
        </authorList>
    </citation>
    <scope>NUCLEOTIDE SEQUENCE</scope>
    <source>
        <strain evidence="5">CCFEE 5401</strain>
    </source>
</reference>
<organism evidence="5 6">
    <name type="scientific">Meristemomyces frigidus</name>
    <dbReference type="NCBI Taxonomy" id="1508187"/>
    <lineage>
        <taxon>Eukaryota</taxon>
        <taxon>Fungi</taxon>
        <taxon>Dikarya</taxon>
        <taxon>Ascomycota</taxon>
        <taxon>Pezizomycotina</taxon>
        <taxon>Dothideomycetes</taxon>
        <taxon>Dothideomycetidae</taxon>
        <taxon>Mycosphaerellales</taxon>
        <taxon>Teratosphaeriaceae</taxon>
        <taxon>Meristemomyces</taxon>
    </lineage>
</organism>
<proteinExistence type="predicted"/>
<evidence type="ECO:0000256" key="1">
    <source>
        <dbReference type="ARBA" id="ARBA00012513"/>
    </source>
</evidence>
<gene>
    <name evidence="5" type="ORF">LTR62_002359</name>
</gene>
<dbReference type="PANTHER" id="PTHR21310:SF39">
    <property type="entry name" value="AMINOGLYCOSIDE PHOSPHOTRANSFERASE DOMAIN-CONTAINING PROTEIN"/>
    <property type="match status" value="1"/>
</dbReference>
<evidence type="ECO:0000313" key="5">
    <source>
        <dbReference type="EMBL" id="KAK5105695.1"/>
    </source>
</evidence>
<name>A0AAN7YAU7_9PEZI</name>
<accession>A0AAN7YAU7</accession>